<dbReference type="InterPro" id="IPR041236">
    <property type="entry name" value="PriA_C"/>
</dbReference>
<dbReference type="Pfam" id="PF00270">
    <property type="entry name" value="DEAD"/>
    <property type="match status" value="1"/>
</dbReference>
<feature type="binding site" evidence="11">
    <location>
        <position position="488"/>
    </location>
    <ligand>
        <name>Zn(2+)</name>
        <dbReference type="ChEBI" id="CHEBI:29105"/>
        <label>1</label>
    </ligand>
</feature>
<evidence type="ECO:0000256" key="9">
    <source>
        <dbReference type="ARBA" id="ARBA00023125"/>
    </source>
</evidence>
<dbReference type="PANTHER" id="PTHR30580:SF0">
    <property type="entry name" value="PRIMOSOMAL PROTEIN N"/>
    <property type="match status" value="1"/>
</dbReference>
<accession>A0ABX1TGJ4</accession>
<feature type="binding site" evidence="11">
    <location>
        <position position="475"/>
    </location>
    <ligand>
        <name>Zn(2+)</name>
        <dbReference type="ChEBI" id="CHEBI:29105"/>
        <label>2</label>
    </ligand>
</feature>
<dbReference type="Pfam" id="PF17764">
    <property type="entry name" value="PriA_3primeBD"/>
    <property type="match status" value="1"/>
</dbReference>
<evidence type="ECO:0000256" key="3">
    <source>
        <dbReference type="ARBA" id="ARBA00022723"/>
    </source>
</evidence>
<feature type="binding site" evidence="11">
    <location>
        <position position="448"/>
    </location>
    <ligand>
        <name>Zn(2+)</name>
        <dbReference type="ChEBI" id="CHEBI:29105"/>
        <label>1</label>
    </ligand>
</feature>
<dbReference type="HAMAP" id="MF_00983">
    <property type="entry name" value="PriA"/>
    <property type="match status" value="1"/>
</dbReference>
<protein>
    <recommendedName>
        <fullName evidence="11">Replication restart protein PriA</fullName>
    </recommendedName>
    <alternativeName>
        <fullName evidence="11">ATP-dependent DNA helicase PriA</fullName>
        <ecNumber evidence="11">5.6.2.4</ecNumber>
    </alternativeName>
    <alternativeName>
        <fullName evidence="11">DNA 3'-5' helicase PriA</fullName>
    </alternativeName>
</protein>
<evidence type="ECO:0000256" key="10">
    <source>
        <dbReference type="ARBA" id="ARBA00023235"/>
    </source>
</evidence>
<comment type="catalytic activity">
    <reaction evidence="11">
        <text>Couples ATP hydrolysis with the unwinding of duplex DNA by translocating in the 3'-5' direction.</text>
        <dbReference type="EC" id="5.6.2.4"/>
    </reaction>
</comment>
<keyword evidence="3 11" id="KW-0479">Metal-binding</keyword>
<dbReference type="Gene3D" id="3.40.1440.60">
    <property type="entry name" value="PriA, 3(prime) DNA-binding domain"/>
    <property type="match status" value="1"/>
</dbReference>
<dbReference type="Pfam" id="PF00271">
    <property type="entry name" value="Helicase_C"/>
    <property type="match status" value="1"/>
</dbReference>
<evidence type="ECO:0000313" key="15">
    <source>
        <dbReference type="Proteomes" id="UP000760480"/>
    </source>
</evidence>
<dbReference type="NCBIfam" id="NF004067">
    <property type="entry name" value="PRK05580.1-4"/>
    <property type="match status" value="1"/>
</dbReference>
<dbReference type="InterPro" id="IPR040498">
    <property type="entry name" value="PriA_CRR"/>
</dbReference>
<feature type="binding site" evidence="11">
    <location>
        <position position="457"/>
    </location>
    <ligand>
        <name>Zn(2+)</name>
        <dbReference type="ChEBI" id="CHEBI:29105"/>
        <label>2</label>
    </ligand>
</feature>
<evidence type="ECO:0000313" key="14">
    <source>
        <dbReference type="EMBL" id="NMQ18487.1"/>
    </source>
</evidence>
<keyword evidence="9 11" id="KW-0238">DNA-binding</keyword>
<keyword evidence="5 11" id="KW-0378">Hydrolase</keyword>
<dbReference type="Gene3D" id="3.40.50.300">
    <property type="entry name" value="P-loop containing nucleotide triphosphate hydrolases"/>
    <property type="match status" value="2"/>
</dbReference>
<dbReference type="CDD" id="cd18804">
    <property type="entry name" value="SF2_C_priA"/>
    <property type="match status" value="1"/>
</dbReference>
<dbReference type="PROSITE" id="PS51194">
    <property type="entry name" value="HELICASE_CTER"/>
    <property type="match status" value="1"/>
</dbReference>
<organism evidence="14 15">
    <name type="scientific">Candidatus Competibacter phosphatis</name>
    <dbReference type="NCBI Taxonomy" id="221280"/>
    <lineage>
        <taxon>Bacteria</taxon>
        <taxon>Pseudomonadati</taxon>
        <taxon>Pseudomonadota</taxon>
        <taxon>Gammaproteobacteria</taxon>
        <taxon>Candidatus Competibacteraceae</taxon>
        <taxon>Candidatus Competibacter</taxon>
    </lineage>
</organism>
<feature type="domain" description="Helicase C-terminal" evidence="13">
    <location>
        <begin position="416"/>
        <end position="637"/>
    </location>
</feature>
<dbReference type="NCBIfam" id="TIGR00595">
    <property type="entry name" value="priA"/>
    <property type="match status" value="1"/>
</dbReference>
<dbReference type="InterPro" id="IPR014001">
    <property type="entry name" value="Helicase_ATP-bd"/>
</dbReference>
<keyword evidence="1 11" id="KW-0639">Primosome</keyword>
<comment type="cofactor">
    <cofactor evidence="11">
        <name>Zn(2+)</name>
        <dbReference type="ChEBI" id="CHEBI:29105"/>
    </cofactor>
    <text evidence="11">Binds 2 zinc ions per subunit.</text>
</comment>
<feature type="binding site" evidence="11">
    <location>
        <position position="454"/>
    </location>
    <ligand>
        <name>Zn(2+)</name>
        <dbReference type="ChEBI" id="CHEBI:29105"/>
        <label>2</label>
    </ligand>
</feature>
<dbReference type="EMBL" id="SPMZ01000012">
    <property type="protein sequence ID" value="NMQ18487.1"/>
    <property type="molecule type" value="Genomic_DNA"/>
</dbReference>
<evidence type="ECO:0000256" key="4">
    <source>
        <dbReference type="ARBA" id="ARBA00022741"/>
    </source>
</evidence>
<name>A0ABX1TGJ4_9GAMM</name>
<keyword evidence="15" id="KW-1185">Reference proteome</keyword>
<dbReference type="InterPro" id="IPR005259">
    <property type="entry name" value="PriA"/>
</dbReference>
<feature type="binding site" evidence="11">
    <location>
        <position position="445"/>
    </location>
    <ligand>
        <name>Zn(2+)</name>
        <dbReference type="ChEBI" id="CHEBI:29105"/>
        <label>1</label>
    </ligand>
</feature>
<reference evidence="14 15" key="1">
    <citation type="submission" date="2019-03" db="EMBL/GenBank/DDBJ databases">
        <title>Metabolic reconstructions from genomes of highly enriched 'Candidatus Accumulibacter' and 'Candidatus Competibacter' bioreactor populations.</title>
        <authorList>
            <person name="Annavajhala M.K."/>
            <person name="Welles L."/>
            <person name="Abbas B."/>
            <person name="Sorokin D."/>
            <person name="Park H."/>
            <person name="Van Loosdrecht M."/>
            <person name="Chandran K."/>
        </authorList>
    </citation>
    <scope>NUCLEOTIDE SEQUENCE [LARGE SCALE GENOMIC DNA]</scope>
    <source>
        <strain evidence="14 15">SBR_G</strain>
    </source>
</reference>
<dbReference type="PROSITE" id="PS51192">
    <property type="entry name" value="HELICASE_ATP_BIND_1"/>
    <property type="match status" value="1"/>
</dbReference>
<dbReference type="EC" id="5.6.2.4" evidence="11"/>
<keyword evidence="4 11" id="KW-0547">Nucleotide-binding</keyword>
<feature type="binding site" evidence="11">
    <location>
        <position position="485"/>
    </location>
    <ligand>
        <name>Zn(2+)</name>
        <dbReference type="ChEBI" id="CHEBI:29105"/>
        <label>1</label>
    </ligand>
</feature>
<dbReference type="InterPro" id="IPR001650">
    <property type="entry name" value="Helicase_C-like"/>
</dbReference>
<dbReference type="CDD" id="cd17929">
    <property type="entry name" value="DEXHc_priA"/>
    <property type="match status" value="1"/>
</dbReference>
<dbReference type="PANTHER" id="PTHR30580">
    <property type="entry name" value="PRIMOSOMAL PROTEIN N"/>
    <property type="match status" value="1"/>
</dbReference>
<dbReference type="SMART" id="SM00487">
    <property type="entry name" value="DEXDc"/>
    <property type="match status" value="1"/>
</dbReference>
<evidence type="ECO:0000256" key="2">
    <source>
        <dbReference type="ARBA" id="ARBA00022705"/>
    </source>
</evidence>
<dbReference type="InterPro" id="IPR027417">
    <property type="entry name" value="P-loop_NTPase"/>
</dbReference>
<evidence type="ECO:0000256" key="11">
    <source>
        <dbReference type="HAMAP-Rule" id="MF_00983"/>
    </source>
</evidence>
<dbReference type="InterPro" id="IPR011545">
    <property type="entry name" value="DEAD/DEAH_box_helicase_dom"/>
</dbReference>
<keyword evidence="8 11" id="KW-0067">ATP-binding</keyword>
<keyword evidence="6 11" id="KW-0347">Helicase</keyword>
<dbReference type="SMART" id="SM00490">
    <property type="entry name" value="HELICc"/>
    <property type="match status" value="1"/>
</dbReference>
<keyword evidence="2 11" id="KW-0235">DNA replication</keyword>
<keyword evidence="7 11" id="KW-0862">Zinc</keyword>
<dbReference type="Pfam" id="PF18074">
    <property type="entry name" value="PriA_C"/>
    <property type="match status" value="1"/>
</dbReference>
<dbReference type="InterPro" id="IPR042115">
    <property type="entry name" value="PriA_3primeBD_sf"/>
</dbReference>
<keyword evidence="10 11" id="KW-0413">Isomerase</keyword>
<dbReference type="Pfam" id="PF18319">
    <property type="entry name" value="Zn_ribbon_PriA"/>
    <property type="match status" value="1"/>
</dbReference>
<gene>
    <name evidence="11" type="primary">priA</name>
    <name evidence="14" type="ORF">E4P82_04305</name>
</gene>
<evidence type="ECO:0000259" key="12">
    <source>
        <dbReference type="PROSITE" id="PS51192"/>
    </source>
</evidence>
<comment type="caution">
    <text evidence="14">The sequence shown here is derived from an EMBL/GenBank/DDBJ whole genome shotgun (WGS) entry which is preliminary data.</text>
</comment>
<feature type="binding site" evidence="11">
    <location>
        <position position="472"/>
    </location>
    <ligand>
        <name>Zn(2+)</name>
        <dbReference type="ChEBI" id="CHEBI:29105"/>
        <label>2</label>
    </ligand>
</feature>
<sequence length="739" mass="81311">MRAVSDLILRIAVPSPLDRTFDYLPPPGCDLATLQPGLRVRVPFGRRHVVGFLLELGTDTTLNPTALRPAQAVLDTEAVLPADVLALLRWAQRYYHHPPGEVFATALPTLLRQGESTELPAPAPLWQITASGRAALATGPSRAPAQKLLLDYLARCPDGADADTLRAVVRDSTATLRALRAKNWAEPLARPAAILAETACAPRPPPALNAAQAAAVTSVTAELDRFQVFLLEGVTGSGKTEVYLRLIEAVLARDRQALVLTPEIGLTPQLLARFRERLPGPLAVLHSGLSDRERLNAWLLARAGIARVVVGTRSAVFAPLRAPGILIVDEEHDPSFKQQDSFRYHARDLAVVRGRQLGIPVVLGSATPALESRHNAERGRYRLLQLPERVGGGAEAPIEILDVRRQPMAEGLSRPLLERMRIHLARNEQVLLFLNRRGFAPILLCHECGWLSQCRHCDARMTLHLRQRRLICHHCGDSQPVDAACPLCGSVDLRAIGHGTERLEAALRREFPETDLTRMDRDSTRRRGSLEALLADIHNGGRRILIGTQMLAKGHHFPEVTLVGIVDADQGLYGIDFRAGERMAQLVLQVAGRAGRAEKPGVVIIQTHHPDHPLLHVLVSQGYPAFATAALAERQSAWLPPFAHQALLRAEAAEPGRATTFLRAARTLADPYADGIELLGPAPAPMERRAGRFRAHLLLQAARRQDLHRFLESWIARLRAEHADRRVRWSLDIDPAELF</sequence>
<feature type="domain" description="Helicase ATP-binding" evidence="12">
    <location>
        <begin position="220"/>
        <end position="386"/>
    </location>
</feature>
<comment type="catalytic activity">
    <reaction evidence="11">
        <text>ATP + H2O = ADP + phosphate + H(+)</text>
        <dbReference type="Rhea" id="RHEA:13065"/>
        <dbReference type="ChEBI" id="CHEBI:15377"/>
        <dbReference type="ChEBI" id="CHEBI:15378"/>
        <dbReference type="ChEBI" id="CHEBI:30616"/>
        <dbReference type="ChEBI" id="CHEBI:43474"/>
        <dbReference type="ChEBI" id="CHEBI:456216"/>
        <dbReference type="EC" id="5.6.2.4"/>
    </reaction>
</comment>
<dbReference type="Proteomes" id="UP000760480">
    <property type="component" value="Unassembled WGS sequence"/>
</dbReference>
<comment type="subunit">
    <text evidence="11">Component of the replication restart primosome.</text>
</comment>
<evidence type="ECO:0000256" key="5">
    <source>
        <dbReference type="ARBA" id="ARBA00022801"/>
    </source>
</evidence>
<evidence type="ECO:0000256" key="8">
    <source>
        <dbReference type="ARBA" id="ARBA00022840"/>
    </source>
</evidence>
<comment type="similarity">
    <text evidence="11">Belongs to the helicase family. PriA subfamily.</text>
</comment>
<dbReference type="SUPFAM" id="SSF52540">
    <property type="entry name" value="P-loop containing nucleoside triphosphate hydrolases"/>
    <property type="match status" value="2"/>
</dbReference>
<proteinExistence type="inferred from homology"/>
<evidence type="ECO:0000256" key="6">
    <source>
        <dbReference type="ARBA" id="ARBA00022806"/>
    </source>
</evidence>
<evidence type="ECO:0000256" key="1">
    <source>
        <dbReference type="ARBA" id="ARBA00022515"/>
    </source>
</evidence>
<dbReference type="NCBIfam" id="NF004065">
    <property type="entry name" value="PRK05580.1-1"/>
    <property type="match status" value="1"/>
</dbReference>
<dbReference type="InterPro" id="IPR041222">
    <property type="entry name" value="PriA_3primeBD"/>
</dbReference>
<evidence type="ECO:0000259" key="13">
    <source>
        <dbReference type="PROSITE" id="PS51194"/>
    </source>
</evidence>
<comment type="function">
    <text evidence="11">Initiates the restart of stalled replication forks, which reloads the replicative helicase on sites other than the origin of replication. Recognizes and binds to abandoned replication forks and remodels them to uncover a helicase loading site. Promotes assembly of the primosome at these replication forks.</text>
</comment>
<evidence type="ECO:0000256" key="7">
    <source>
        <dbReference type="ARBA" id="ARBA00022833"/>
    </source>
</evidence>